<organism evidence="1 2">
    <name type="scientific">Chromobacterium amazonense</name>
    <dbReference type="NCBI Taxonomy" id="1382803"/>
    <lineage>
        <taxon>Bacteria</taxon>
        <taxon>Pseudomonadati</taxon>
        <taxon>Pseudomonadota</taxon>
        <taxon>Betaproteobacteria</taxon>
        <taxon>Neisseriales</taxon>
        <taxon>Chromobacteriaceae</taxon>
        <taxon>Chromobacterium</taxon>
    </lineage>
</organism>
<evidence type="ECO:0000313" key="2">
    <source>
        <dbReference type="Proteomes" id="UP000239469"/>
    </source>
</evidence>
<name>A0A2S9X533_9NEIS</name>
<evidence type="ECO:0000313" key="1">
    <source>
        <dbReference type="EMBL" id="PRP70797.1"/>
    </source>
</evidence>
<protein>
    <submittedName>
        <fullName evidence="1">Uncharacterized protein</fullName>
    </submittedName>
</protein>
<proteinExistence type="predicted"/>
<dbReference type="EMBL" id="MTBD01000025">
    <property type="protein sequence ID" value="PRP70797.1"/>
    <property type="molecule type" value="Genomic_DNA"/>
</dbReference>
<sequence>MIYAYTTLLMSNAKILPQRMSQYRPGLQIDVALGLQGEVFTRDELRTLAGDGAVLAGTMRQVNQCTAGFEQAAADGGVYAGYAVSGGSPRERGIRPTRNYPL</sequence>
<accession>A0A2S9X533</accession>
<dbReference type="Proteomes" id="UP000239469">
    <property type="component" value="Unassembled WGS sequence"/>
</dbReference>
<gene>
    <name evidence="1" type="ORF">BUE93_11005</name>
</gene>
<comment type="caution">
    <text evidence="1">The sequence shown here is derived from an EMBL/GenBank/DDBJ whole genome shotgun (WGS) entry which is preliminary data.</text>
</comment>
<dbReference type="AlphaFoldDB" id="A0A2S9X533"/>
<reference evidence="1 2" key="1">
    <citation type="submission" date="2017-01" db="EMBL/GenBank/DDBJ databases">
        <title>New insights into the genetic diversity of Chromobacterium isolated from tropical freshwater lake.</title>
        <authorList>
            <person name="Santos A.B."/>
            <person name="Nascimento A.M."/>
            <person name="Da Silva P.C."/>
        </authorList>
    </citation>
    <scope>NUCLEOTIDE SEQUENCE [LARGE SCALE GENOMIC DNA]</scope>
    <source>
        <strain evidence="1 2">56AF</strain>
    </source>
</reference>